<accession>A0A3E0H750</accession>
<evidence type="ECO:0000313" key="2">
    <source>
        <dbReference type="Proteomes" id="UP000256269"/>
    </source>
</evidence>
<sequence>MITYCEDGVWKTRVVGNVRASRISPDRGDAIAFGRRVARERGVRHVVLDQADPSS</sequence>
<name>A0A3E0H750_9PSEU</name>
<organism evidence="1 2">
    <name type="scientific">Kutzneria buriramensis</name>
    <dbReference type="NCBI Taxonomy" id="1045776"/>
    <lineage>
        <taxon>Bacteria</taxon>
        <taxon>Bacillati</taxon>
        <taxon>Actinomycetota</taxon>
        <taxon>Actinomycetes</taxon>
        <taxon>Pseudonocardiales</taxon>
        <taxon>Pseudonocardiaceae</taxon>
        <taxon>Kutzneria</taxon>
    </lineage>
</organism>
<dbReference type="Proteomes" id="UP000256269">
    <property type="component" value="Unassembled WGS sequence"/>
</dbReference>
<proteinExistence type="predicted"/>
<dbReference type="EMBL" id="QUNO01000013">
    <property type="protein sequence ID" value="REH39279.1"/>
    <property type="molecule type" value="Genomic_DNA"/>
</dbReference>
<gene>
    <name evidence="1" type="ORF">BCF44_113134</name>
</gene>
<dbReference type="InterPro" id="IPR018691">
    <property type="entry name" value="DUF2188"/>
</dbReference>
<dbReference type="AlphaFoldDB" id="A0A3E0H750"/>
<comment type="caution">
    <text evidence="1">The sequence shown here is derived from an EMBL/GenBank/DDBJ whole genome shotgun (WGS) entry which is preliminary data.</text>
</comment>
<evidence type="ECO:0000313" key="1">
    <source>
        <dbReference type="EMBL" id="REH39279.1"/>
    </source>
</evidence>
<keyword evidence="2" id="KW-1185">Reference proteome</keyword>
<reference evidence="1 2" key="1">
    <citation type="submission" date="2018-08" db="EMBL/GenBank/DDBJ databases">
        <title>Genomic Encyclopedia of Archaeal and Bacterial Type Strains, Phase II (KMG-II): from individual species to whole genera.</title>
        <authorList>
            <person name="Goeker M."/>
        </authorList>
    </citation>
    <scope>NUCLEOTIDE SEQUENCE [LARGE SCALE GENOMIC DNA]</scope>
    <source>
        <strain evidence="1 2">DSM 45791</strain>
    </source>
</reference>
<dbReference type="Pfam" id="PF09954">
    <property type="entry name" value="DUF2188"/>
    <property type="match status" value="1"/>
</dbReference>
<protein>
    <submittedName>
        <fullName evidence="1">Uncharacterized protein DUF2188</fullName>
    </submittedName>
</protein>